<gene>
    <name evidence="2" type="ORF">NCTC5798_06189</name>
</gene>
<accession>A0A379Y2B5</accession>
<proteinExistence type="predicted"/>
<evidence type="ECO:0000313" key="2">
    <source>
        <dbReference type="EMBL" id="SUI39748.1"/>
    </source>
</evidence>
<dbReference type="EMBL" id="UGXK01000002">
    <property type="protein sequence ID" value="SUI39748.1"/>
    <property type="molecule type" value="Genomic_DNA"/>
</dbReference>
<evidence type="ECO:0000256" key="1">
    <source>
        <dbReference type="SAM" id="MobiDB-lite"/>
    </source>
</evidence>
<name>A0A379Y2B5_SALET</name>
<evidence type="ECO:0000313" key="3">
    <source>
        <dbReference type="Proteomes" id="UP000255534"/>
    </source>
</evidence>
<reference evidence="2 3" key="1">
    <citation type="submission" date="2018-06" db="EMBL/GenBank/DDBJ databases">
        <authorList>
            <consortium name="Pathogen Informatics"/>
            <person name="Doyle S."/>
        </authorList>
    </citation>
    <scope>NUCLEOTIDE SEQUENCE [LARGE SCALE GENOMIC DNA]</scope>
    <source>
        <strain evidence="2 3">NCTC5798</strain>
    </source>
</reference>
<feature type="region of interest" description="Disordered" evidence="1">
    <location>
        <begin position="39"/>
        <end position="58"/>
    </location>
</feature>
<organism evidence="2 3">
    <name type="scientific">Salmonella enterica I</name>
    <dbReference type="NCBI Taxonomy" id="59201"/>
    <lineage>
        <taxon>Bacteria</taxon>
        <taxon>Pseudomonadati</taxon>
        <taxon>Pseudomonadota</taxon>
        <taxon>Gammaproteobacteria</taxon>
        <taxon>Enterobacterales</taxon>
        <taxon>Enterobacteriaceae</taxon>
        <taxon>Salmonella</taxon>
    </lineage>
</organism>
<dbReference type="AlphaFoldDB" id="A0A379Y2B5"/>
<protein>
    <submittedName>
        <fullName evidence="2">Uncharacterized protein</fullName>
    </submittedName>
</protein>
<dbReference type="Proteomes" id="UP000255534">
    <property type="component" value="Unassembled WGS sequence"/>
</dbReference>
<sequence>MSEILPGQPEDHDDVEFMMDDFQQNLGKSKPVCEVQFLGESPQSEESANAADSPWFEN</sequence>